<evidence type="ECO:0000313" key="6">
    <source>
        <dbReference type="EMBL" id="KKU93405.1"/>
    </source>
</evidence>
<dbReference type="SUPFAM" id="SSF55831">
    <property type="entry name" value="Thymidylate synthase/dCMP hydroxymethylase"/>
    <property type="match status" value="1"/>
</dbReference>
<sequence length="323" mass="37886">MHPEYQYLNLLKDIMEKGAIKHEFNTGIEEKSLFGRQIRFDLSQGFPLLTTKKVFTRGIIHELLWFLKGDSNIKYLVDNDVHIWDEWAYRIFRDAQNGKWYRKERPLTEEELAIKDQDTFIQKIKDSEEFAREWGDILTVYGRMWRKWPGADGREIDQIAWVIEKIKKTPDRRHAVVSAWNPDFIYEMASPGNARPVPPFCHTMFQFNVLDGKLYLQLYQRSADMFLGVPFNIASYALLLSMTAQVTGYPVGEFIHTFGDAHIYSNHYEQVREQVAREPRPFPVLRLNPEIKNIDNFTFGDIQIEGYDPWPPIKGEITVVGGF</sequence>
<accession>A0A837IP65</accession>
<comment type="function">
    <text evidence="4">Catalyzes the reductive methylation of 2'-deoxyuridine-5'-monophosphate (dUMP) to 2'-deoxythymidine-5'-monophosphate (dTMP) while utilizing 5,10-methylenetetrahydrofolate (mTHF) as the methyl donor and reductant in the reaction, yielding dihydrofolate (DHF) as a by-product. This enzymatic reaction provides an intracellular de novo source of dTMP, an essential precursor for DNA biosynthesis.</text>
</comment>
<organism evidence="6 7">
    <name type="scientific">Candidatus Yanofskybacteria bacterium GW2011_GWC1_48_11</name>
    <dbReference type="NCBI Taxonomy" id="1619027"/>
    <lineage>
        <taxon>Bacteria</taxon>
        <taxon>Candidatus Yanofskyibacteriota</taxon>
    </lineage>
</organism>
<evidence type="ECO:0000259" key="5">
    <source>
        <dbReference type="Pfam" id="PF00303"/>
    </source>
</evidence>
<dbReference type="CDD" id="cd00351">
    <property type="entry name" value="TS_Pyrimidine_HMase"/>
    <property type="match status" value="1"/>
</dbReference>
<dbReference type="GO" id="GO:0005829">
    <property type="term" value="C:cytosol"/>
    <property type="evidence" value="ECO:0007669"/>
    <property type="project" value="TreeGrafter"/>
</dbReference>
<comment type="similarity">
    <text evidence="4">Belongs to the thymidylate synthase family. Bacterial-type ThyA subfamily.</text>
</comment>
<name>A0A837IP65_9BACT</name>
<evidence type="ECO:0000256" key="2">
    <source>
        <dbReference type="ARBA" id="ARBA00022603"/>
    </source>
</evidence>
<dbReference type="PANTHER" id="PTHR11548">
    <property type="entry name" value="THYMIDYLATE SYNTHASE 1"/>
    <property type="match status" value="1"/>
</dbReference>
<dbReference type="NCBIfam" id="TIGR03284">
    <property type="entry name" value="thym_sym"/>
    <property type="match status" value="1"/>
</dbReference>
<dbReference type="EMBL" id="LCPH01000002">
    <property type="protein sequence ID" value="KKU93405.1"/>
    <property type="molecule type" value="Genomic_DNA"/>
</dbReference>
<feature type="binding site" evidence="4">
    <location>
        <position position="224"/>
    </location>
    <ligand>
        <name>(6R)-5,10-methylene-5,6,7,8-tetrahydrofolate</name>
        <dbReference type="ChEBI" id="CHEBI:15636"/>
    </ligand>
</feature>
<keyword evidence="3 4" id="KW-0808">Transferase</keyword>
<dbReference type="AlphaFoldDB" id="A0A837IP65"/>
<dbReference type="NCBIfam" id="NF002496">
    <property type="entry name" value="PRK01827.1-2"/>
    <property type="match status" value="1"/>
</dbReference>
<evidence type="ECO:0000256" key="3">
    <source>
        <dbReference type="ARBA" id="ARBA00022679"/>
    </source>
</evidence>
<feature type="binding site" description="in other chain" evidence="4">
    <location>
        <begin position="221"/>
        <end position="224"/>
    </location>
    <ligand>
        <name>dUMP</name>
        <dbReference type="ChEBI" id="CHEBI:246422"/>
        <note>ligand shared between dimeric partners</note>
    </ligand>
</feature>
<evidence type="ECO:0000313" key="7">
    <source>
        <dbReference type="Proteomes" id="UP000034462"/>
    </source>
</evidence>
<dbReference type="PRINTS" id="PR00108">
    <property type="entry name" value="THYMDSNTHASE"/>
</dbReference>
<dbReference type="InterPro" id="IPR045097">
    <property type="entry name" value="Thymidate_synth/dCMP_Mease"/>
</dbReference>
<evidence type="ECO:0000256" key="1">
    <source>
        <dbReference type="ARBA" id="ARBA00011947"/>
    </source>
</evidence>
<proteinExistence type="inferred from homology"/>
<dbReference type="EC" id="2.1.1.45" evidence="1 4"/>
<keyword evidence="2 4" id="KW-0489">Methyltransferase</keyword>
<comment type="pathway">
    <text evidence="4">Pyrimidine metabolism; dTTP biosynthesis.</text>
</comment>
<dbReference type="GO" id="GO:0032259">
    <property type="term" value="P:methylation"/>
    <property type="evidence" value="ECO:0007669"/>
    <property type="project" value="UniProtKB-KW"/>
</dbReference>
<feature type="active site" description="Nucleophile" evidence="4">
    <location>
        <position position="201"/>
    </location>
</feature>
<comment type="subunit">
    <text evidence="4">Homodimer.</text>
</comment>
<dbReference type="GO" id="GO:0006231">
    <property type="term" value="P:dTMP biosynthetic process"/>
    <property type="evidence" value="ECO:0007669"/>
    <property type="project" value="UniProtKB-UniRule"/>
</dbReference>
<comment type="subcellular location">
    <subcellularLocation>
        <location evidence="4">Cytoplasm</location>
    </subcellularLocation>
</comment>
<dbReference type="PANTHER" id="PTHR11548:SF1">
    <property type="entry name" value="THYMIDYLATE SYNTHASE 1"/>
    <property type="match status" value="1"/>
</dbReference>
<dbReference type="Proteomes" id="UP000034462">
    <property type="component" value="Unassembled WGS sequence"/>
</dbReference>
<dbReference type="InterPro" id="IPR023451">
    <property type="entry name" value="Thymidate_synth/dCMP_Mease_dom"/>
</dbReference>
<comment type="caution">
    <text evidence="6">The sequence shown here is derived from an EMBL/GenBank/DDBJ whole genome shotgun (WGS) entry which is preliminary data.</text>
</comment>
<protein>
    <recommendedName>
        <fullName evidence="1 4">Thymidylate synthase</fullName>
        <shortName evidence="4">TS</shortName>
        <shortName evidence="4">TSase</shortName>
        <ecNumber evidence="1 4">2.1.1.45</ecNumber>
    </recommendedName>
</protein>
<dbReference type="GO" id="GO:0006235">
    <property type="term" value="P:dTTP biosynthetic process"/>
    <property type="evidence" value="ECO:0007669"/>
    <property type="project" value="UniProtKB-UniRule"/>
</dbReference>
<reference evidence="6 7" key="1">
    <citation type="journal article" date="2015" name="Nature">
        <title>rRNA introns, odd ribosomes, and small enigmatic genomes across a large radiation of phyla.</title>
        <authorList>
            <person name="Brown C.T."/>
            <person name="Hug L.A."/>
            <person name="Thomas B.C."/>
            <person name="Sharon I."/>
            <person name="Castelle C.J."/>
            <person name="Singh A."/>
            <person name="Wilkins M.J."/>
            <person name="Williams K.H."/>
            <person name="Banfield J.F."/>
        </authorList>
    </citation>
    <scope>NUCLEOTIDE SEQUENCE [LARGE SCALE GENOMIC DNA]</scope>
</reference>
<dbReference type="Gene3D" id="3.30.572.10">
    <property type="entry name" value="Thymidylate synthase/dCMP hydroxymethylase domain"/>
    <property type="match status" value="1"/>
</dbReference>
<dbReference type="GO" id="GO:0004799">
    <property type="term" value="F:thymidylate synthase activity"/>
    <property type="evidence" value="ECO:0007669"/>
    <property type="project" value="UniProtKB-UniRule"/>
</dbReference>
<dbReference type="UniPathway" id="UPA00575"/>
<comment type="caution">
    <text evidence="4">Lacks conserved residue(s) required for the propagation of feature annotation.</text>
</comment>
<dbReference type="Pfam" id="PF00303">
    <property type="entry name" value="Thymidylat_synt"/>
    <property type="match status" value="1"/>
</dbReference>
<evidence type="ECO:0000256" key="4">
    <source>
        <dbReference type="HAMAP-Rule" id="MF_00008"/>
    </source>
</evidence>
<gene>
    <name evidence="4 6" type="primary">thyA</name>
    <name evidence="6" type="ORF">UY25_C0002G0129</name>
</gene>
<feature type="binding site" description="in other chain" evidence="4">
    <location>
        <position position="232"/>
    </location>
    <ligand>
        <name>dUMP</name>
        <dbReference type="ChEBI" id="CHEBI:246422"/>
        <note>ligand shared between dimeric partners</note>
    </ligand>
</feature>
<comment type="catalytic activity">
    <reaction evidence="4">
        <text>dUMP + (6R)-5,10-methylene-5,6,7,8-tetrahydrofolate = 7,8-dihydrofolate + dTMP</text>
        <dbReference type="Rhea" id="RHEA:12104"/>
        <dbReference type="ChEBI" id="CHEBI:15636"/>
        <dbReference type="ChEBI" id="CHEBI:57451"/>
        <dbReference type="ChEBI" id="CHEBI:63528"/>
        <dbReference type="ChEBI" id="CHEBI:246422"/>
        <dbReference type="EC" id="2.1.1.45"/>
    </reaction>
</comment>
<dbReference type="InterPro" id="IPR000398">
    <property type="entry name" value="Thymidylate_synthase"/>
</dbReference>
<feature type="domain" description="Thymidylate synthase/dCMP hydroxymethylase" evidence="5">
    <location>
        <begin position="6"/>
        <end position="319"/>
    </location>
</feature>
<feature type="binding site" description="in other chain" evidence="4">
    <location>
        <begin position="262"/>
        <end position="264"/>
    </location>
    <ligand>
        <name>dUMP</name>
        <dbReference type="ChEBI" id="CHEBI:246422"/>
        <note>ligand shared between dimeric partners</note>
    </ligand>
</feature>
<keyword evidence="4" id="KW-0963">Cytoplasm</keyword>
<dbReference type="HAMAP" id="MF_00008">
    <property type="entry name" value="Thymidy_synth_bact"/>
    <property type="match status" value="1"/>
</dbReference>
<keyword evidence="4" id="KW-0545">Nucleotide biosynthesis</keyword>
<dbReference type="InterPro" id="IPR036926">
    <property type="entry name" value="Thymidate_synth/dCMP_Mease_sf"/>
</dbReference>